<evidence type="ECO:0000313" key="10">
    <source>
        <dbReference type="EMBL" id="KAL2036885.1"/>
    </source>
</evidence>
<dbReference type="InterPro" id="IPR035979">
    <property type="entry name" value="RBD_domain_sf"/>
</dbReference>
<keyword evidence="5 7" id="KW-0694">RNA-binding</keyword>
<evidence type="ECO:0000256" key="3">
    <source>
        <dbReference type="ARBA" id="ARBA00007077"/>
    </source>
</evidence>
<evidence type="ECO:0000256" key="8">
    <source>
        <dbReference type="SAM" id="MobiDB-lite"/>
    </source>
</evidence>
<feature type="region of interest" description="Disordered" evidence="8">
    <location>
        <begin position="520"/>
        <end position="553"/>
    </location>
</feature>
<evidence type="ECO:0000313" key="11">
    <source>
        <dbReference type="Proteomes" id="UP001590950"/>
    </source>
</evidence>
<protein>
    <recommendedName>
        <fullName evidence="4">Nucleolar protein 12</fullName>
    </recommendedName>
</protein>
<comment type="subcellular location">
    <subcellularLocation>
        <location evidence="2">Nucleus</location>
        <location evidence="2">Nucleolus</location>
    </subcellularLocation>
</comment>
<dbReference type="InterPro" id="IPR012677">
    <property type="entry name" value="Nucleotide-bd_a/b_plait_sf"/>
</dbReference>
<comment type="caution">
    <text evidence="10">The sequence shown here is derived from an EMBL/GenBank/DDBJ whole genome shotgun (WGS) entry which is preliminary data.</text>
</comment>
<comment type="function">
    <text evidence="1">Involved in pre-25S rRNA processing.</text>
</comment>
<feature type="region of interest" description="Disordered" evidence="8">
    <location>
        <begin position="42"/>
        <end position="74"/>
    </location>
</feature>
<dbReference type="PANTHER" id="PTHR23236">
    <property type="entry name" value="EUKARYOTIC TRANSLATION INITIATION FACTOR 4B/4H"/>
    <property type="match status" value="1"/>
</dbReference>
<reference evidence="10 11" key="1">
    <citation type="submission" date="2024-09" db="EMBL/GenBank/DDBJ databases">
        <title>Rethinking Asexuality: The Enigmatic Case of Functional Sexual Genes in Lepraria (Stereocaulaceae).</title>
        <authorList>
            <person name="Doellman M."/>
            <person name="Sun Y."/>
            <person name="Barcenas-Pena A."/>
            <person name="Lumbsch H.T."/>
            <person name="Grewe F."/>
        </authorList>
    </citation>
    <scope>NUCLEOTIDE SEQUENCE [LARGE SCALE GENOMIC DNA]</scope>
    <source>
        <strain evidence="10 11">Mercado 3170</strain>
    </source>
</reference>
<dbReference type="PROSITE" id="PS50102">
    <property type="entry name" value="RRM"/>
    <property type="match status" value="1"/>
</dbReference>
<keyword evidence="11" id="KW-1185">Reference proteome</keyword>
<dbReference type="Gene3D" id="3.30.70.330">
    <property type="match status" value="2"/>
</dbReference>
<feature type="region of interest" description="Disordered" evidence="8">
    <location>
        <begin position="155"/>
        <end position="177"/>
    </location>
</feature>
<evidence type="ECO:0000256" key="7">
    <source>
        <dbReference type="PROSITE-ProRule" id="PRU00176"/>
    </source>
</evidence>
<evidence type="ECO:0000259" key="9">
    <source>
        <dbReference type="PROSITE" id="PS50102"/>
    </source>
</evidence>
<evidence type="ECO:0000256" key="1">
    <source>
        <dbReference type="ARBA" id="ARBA00002475"/>
    </source>
</evidence>
<dbReference type="PANTHER" id="PTHR23236:SF25">
    <property type="entry name" value="RNA-BINDING PROTEIN 34"/>
    <property type="match status" value="1"/>
</dbReference>
<feature type="compositionally biased region" description="Basic residues" evidence="8">
    <location>
        <begin position="525"/>
        <end position="536"/>
    </location>
</feature>
<feature type="region of interest" description="Disordered" evidence="8">
    <location>
        <begin position="1"/>
        <end position="24"/>
    </location>
</feature>
<dbReference type="EMBL" id="JBEFKJ010000048">
    <property type="protein sequence ID" value="KAL2036885.1"/>
    <property type="molecule type" value="Genomic_DNA"/>
</dbReference>
<name>A0ABR3ZVY6_9LECA</name>
<feature type="compositionally biased region" description="Polar residues" evidence="8">
    <location>
        <begin position="63"/>
        <end position="73"/>
    </location>
</feature>
<dbReference type="InterPro" id="IPR000504">
    <property type="entry name" value="RRM_dom"/>
</dbReference>
<dbReference type="Pfam" id="PF00076">
    <property type="entry name" value="RRM_1"/>
    <property type="match status" value="1"/>
</dbReference>
<gene>
    <name evidence="10" type="ORF">N7G274_010428</name>
</gene>
<evidence type="ECO:0000256" key="2">
    <source>
        <dbReference type="ARBA" id="ARBA00004604"/>
    </source>
</evidence>
<feature type="domain" description="RRM" evidence="9">
    <location>
        <begin position="330"/>
        <end position="435"/>
    </location>
</feature>
<evidence type="ECO:0000256" key="5">
    <source>
        <dbReference type="ARBA" id="ARBA00022884"/>
    </source>
</evidence>
<dbReference type="Proteomes" id="UP001590950">
    <property type="component" value="Unassembled WGS sequence"/>
</dbReference>
<evidence type="ECO:0000256" key="4">
    <source>
        <dbReference type="ARBA" id="ARBA00015520"/>
    </source>
</evidence>
<dbReference type="SMART" id="SM00360">
    <property type="entry name" value="RRM"/>
    <property type="match status" value="2"/>
</dbReference>
<proteinExistence type="inferred from homology"/>
<sequence length="553" mass="61059">MGKTKLRKDAHVVENSDAIKSSPQEMKYDTALSILFANSLGPVKPIDRSLSQQVPSREEEHPTNTAGSSSEAETVNDDLLSNIAIKQIDVDASLPRVADSAKSSTATGNLAIRKRKRRDVEDDLEGKYMERLAKQEIKEEYNARAVRLSIREQKHLGSAQEDDASSDAEDKSASESIGVATKYEETLTRDLQQRESLITSKDELNLEKSARTVFLANVSTLAIKSKAAKKTLIDHLASFSSVLPTQNIKHGVESLRFRSTAFTSTGIPRKAAFAKKELMDTTTKSTNAYVVYTTQLAAREATKRLNGTMVLDRHLRVDSVAHPAKIDHRRCVFVGNLGFVDDASNINVAEDEENNKRPRKATEPADVEEGLWRQFGKAGTIESVRVVRDKTTRVGKGFAYVQFENANAVETALLYNEKKYPPMLPRVLRVIRAKNVTNATGRNAKNTTHRRSADSATIYKPRIPSKVQSLAGRASKLLGRAGAAQFRAGKERQTLTTKKINGIAKTPEFIVFEGYRASSHQGKGILKKKGSGKKYGKPSSRSKQFKAQGKKRG</sequence>
<organism evidence="10 11">
    <name type="scientific">Stereocaulon virgatum</name>
    <dbReference type="NCBI Taxonomy" id="373712"/>
    <lineage>
        <taxon>Eukaryota</taxon>
        <taxon>Fungi</taxon>
        <taxon>Dikarya</taxon>
        <taxon>Ascomycota</taxon>
        <taxon>Pezizomycotina</taxon>
        <taxon>Lecanoromycetes</taxon>
        <taxon>OSLEUM clade</taxon>
        <taxon>Lecanoromycetidae</taxon>
        <taxon>Lecanorales</taxon>
        <taxon>Lecanorineae</taxon>
        <taxon>Stereocaulaceae</taxon>
        <taxon>Stereocaulon</taxon>
    </lineage>
</organism>
<dbReference type="SUPFAM" id="SSF54928">
    <property type="entry name" value="RNA-binding domain, RBD"/>
    <property type="match status" value="2"/>
</dbReference>
<keyword evidence="6" id="KW-0539">Nucleus</keyword>
<evidence type="ECO:0000256" key="6">
    <source>
        <dbReference type="ARBA" id="ARBA00023242"/>
    </source>
</evidence>
<accession>A0ABR3ZVY6</accession>
<comment type="similarity">
    <text evidence="3">Belongs to the RRM RBM34 family.</text>
</comment>